<protein>
    <recommendedName>
        <fullName evidence="2">histidine kinase</fullName>
        <ecNumber evidence="2">2.7.13.3</ecNumber>
    </recommendedName>
</protein>
<dbReference type="SMART" id="SM00387">
    <property type="entry name" value="HATPase_c"/>
    <property type="match status" value="1"/>
</dbReference>
<evidence type="ECO:0000256" key="1">
    <source>
        <dbReference type="ARBA" id="ARBA00000085"/>
    </source>
</evidence>
<keyword evidence="5" id="KW-0547">Nucleotide-binding</keyword>
<evidence type="ECO:0000259" key="10">
    <source>
        <dbReference type="PROSITE" id="PS50113"/>
    </source>
</evidence>
<feature type="domain" description="Histidine kinase" evidence="9">
    <location>
        <begin position="258"/>
        <end position="457"/>
    </location>
</feature>
<gene>
    <name evidence="11" type="ORF">BTO28_02700</name>
</gene>
<evidence type="ECO:0000256" key="3">
    <source>
        <dbReference type="ARBA" id="ARBA00022553"/>
    </source>
</evidence>
<dbReference type="SUPFAM" id="SSF47384">
    <property type="entry name" value="Homodimeric domain of signal transducing histidine kinase"/>
    <property type="match status" value="1"/>
</dbReference>
<dbReference type="SUPFAM" id="SSF55874">
    <property type="entry name" value="ATPase domain of HSP90 chaperone/DNA topoisomerase II/histidine kinase"/>
    <property type="match status" value="1"/>
</dbReference>
<comment type="catalytic activity">
    <reaction evidence="1">
        <text>ATP + protein L-histidine = ADP + protein N-phospho-L-histidine.</text>
        <dbReference type="EC" id="2.7.13.3"/>
    </reaction>
</comment>
<keyword evidence="3" id="KW-0597">Phosphoprotein</keyword>
<dbReference type="PANTHER" id="PTHR43065">
    <property type="entry name" value="SENSOR HISTIDINE KINASE"/>
    <property type="match status" value="1"/>
</dbReference>
<dbReference type="STRING" id="1714355.BTO28_02700"/>
<organism evidence="11 12">
    <name type="scientific">Domibacillus epiphyticus</name>
    <dbReference type="NCBI Taxonomy" id="1714355"/>
    <lineage>
        <taxon>Bacteria</taxon>
        <taxon>Bacillati</taxon>
        <taxon>Bacillota</taxon>
        <taxon>Bacilli</taxon>
        <taxon>Bacillales</taxon>
        <taxon>Bacillaceae</taxon>
        <taxon>Domibacillus</taxon>
    </lineage>
</organism>
<keyword evidence="6" id="KW-0418">Kinase</keyword>
<dbReference type="CDD" id="cd00130">
    <property type="entry name" value="PAS"/>
    <property type="match status" value="1"/>
</dbReference>
<dbReference type="InterPro" id="IPR035965">
    <property type="entry name" value="PAS-like_dom_sf"/>
</dbReference>
<dbReference type="NCBIfam" id="TIGR00229">
    <property type="entry name" value="sensory_box"/>
    <property type="match status" value="1"/>
</dbReference>
<name>A0A1V2AB24_9BACI</name>
<dbReference type="SMART" id="SM00388">
    <property type="entry name" value="HisKA"/>
    <property type="match status" value="1"/>
</dbReference>
<evidence type="ECO:0000256" key="8">
    <source>
        <dbReference type="ARBA" id="ARBA00023012"/>
    </source>
</evidence>
<keyword evidence="8" id="KW-0902">Two-component regulatory system</keyword>
<dbReference type="PROSITE" id="PS50113">
    <property type="entry name" value="PAC"/>
    <property type="match status" value="1"/>
</dbReference>
<dbReference type="Gene3D" id="3.30.450.20">
    <property type="entry name" value="PAS domain"/>
    <property type="match status" value="2"/>
</dbReference>
<evidence type="ECO:0000259" key="9">
    <source>
        <dbReference type="PROSITE" id="PS50109"/>
    </source>
</evidence>
<dbReference type="InterPro" id="IPR001610">
    <property type="entry name" value="PAC"/>
</dbReference>
<sequence>MVFFKDEEMKFFLNKIGGNIFILDQDFTIQWSNDYTNNLVNKFSKYINIHSKEELIGKSIGMFLCDIGAQLDILREGPFPYETIVTLFDRYTACIIIDPFFYKGKYNGYVLTLKDVTELENKMTDIQEVIDHSIILAYCDLEGFITSANDKFCELSEYKKDELIGKHFYFLGSNYYSREFYNDIFGIISKGDRWKGELKQRTKNGLEYWIDVTIVPLMEDGKPNQYVVIQHDITSRKKTEELLLRSEKLSVIGELAAGVAHEIRNPLTSIKGFTQLMSTNNEYQKIILDEIDRINVIVSEFMLLAKPHPVHFAPRKIVPLLKHVISLLESEANLKNVQFHFHIKDHDTMVECEEHQLKQVFLNMMKNAMDAMPNGGKITISVRRNKDRVEIGIADEGIGIPQDKMLKIGEPFYSSKENGNGLGLMMSFKIIQNHGGKYHIESQENKGTTFTISLPHC</sequence>
<dbReference type="InterPro" id="IPR003661">
    <property type="entry name" value="HisK_dim/P_dom"/>
</dbReference>
<dbReference type="InterPro" id="IPR036890">
    <property type="entry name" value="HATPase_C_sf"/>
</dbReference>
<dbReference type="SMART" id="SM00086">
    <property type="entry name" value="PAC"/>
    <property type="match status" value="1"/>
</dbReference>
<dbReference type="PRINTS" id="PR00344">
    <property type="entry name" value="BCTRLSENSOR"/>
</dbReference>
<keyword evidence="12" id="KW-1185">Reference proteome</keyword>
<accession>A0A1V2AB24</accession>
<evidence type="ECO:0000313" key="11">
    <source>
        <dbReference type="EMBL" id="OMP68191.1"/>
    </source>
</evidence>
<dbReference type="PANTHER" id="PTHR43065:SF34">
    <property type="entry name" value="SPORULATION KINASE A"/>
    <property type="match status" value="1"/>
</dbReference>
<dbReference type="Pfam" id="PF02518">
    <property type="entry name" value="HATPase_c"/>
    <property type="match status" value="1"/>
</dbReference>
<evidence type="ECO:0000256" key="6">
    <source>
        <dbReference type="ARBA" id="ARBA00022777"/>
    </source>
</evidence>
<dbReference type="EC" id="2.7.13.3" evidence="2"/>
<comment type="caution">
    <text evidence="11">The sequence shown here is derived from an EMBL/GenBank/DDBJ whole genome shotgun (WGS) entry which is preliminary data.</text>
</comment>
<dbReference type="InterPro" id="IPR003594">
    <property type="entry name" value="HATPase_dom"/>
</dbReference>
<dbReference type="EMBL" id="MSFI01000005">
    <property type="protein sequence ID" value="OMP68191.1"/>
    <property type="molecule type" value="Genomic_DNA"/>
</dbReference>
<dbReference type="Gene3D" id="1.10.287.130">
    <property type="match status" value="1"/>
</dbReference>
<dbReference type="OrthoDB" id="9815750at2"/>
<dbReference type="CDD" id="cd00075">
    <property type="entry name" value="HATPase"/>
    <property type="match status" value="1"/>
</dbReference>
<dbReference type="SUPFAM" id="SSF55785">
    <property type="entry name" value="PYP-like sensor domain (PAS domain)"/>
    <property type="match status" value="1"/>
</dbReference>
<dbReference type="InterPro" id="IPR005467">
    <property type="entry name" value="His_kinase_dom"/>
</dbReference>
<feature type="domain" description="PAC" evidence="10">
    <location>
        <begin position="194"/>
        <end position="245"/>
    </location>
</feature>
<dbReference type="Pfam" id="PF00512">
    <property type="entry name" value="HisKA"/>
    <property type="match status" value="1"/>
</dbReference>
<dbReference type="InterPro" id="IPR036097">
    <property type="entry name" value="HisK_dim/P_sf"/>
</dbReference>
<dbReference type="Proteomes" id="UP000188613">
    <property type="component" value="Unassembled WGS sequence"/>
</dbReference>
<dbReference type="CDD" id="cd00082">
    <property type="entry name" value="HisKA"/>
    <property type="match status" value="1"/>
</dbReference>
<dbReference type="GO" id="GO:0005524">
    <property type="term" value="F:ATP binding"/>
    <property type="evidence" value="ECO:0007669"/>
    <property type="project" value="UniProtKB-KW"/>
</dbReference>
<dbReference type="AlphaFoldDB" id="A0A1V2AB24"/>
<dbReference type="InterPro" id="IPR004358">
    <property type="entry name" value="Sig_transdc_His_kin-like_C"/>
</dbReference>
<evidence type="ECO:0000256" key="2">
    <source>
        <dbReference type="ARBA" id="ARBA00012438"/>
    </source>
</evidence>
<evidence type="ECO:0000256" key="4">
    <source>
        <dbReference type="ARBA" id="ARBA00022679"/>
    </source>
</evidence>
<evidence type="ECO:0000256" key="7">
    <source>
        <dbReference type="ARBA" id="ARBA00022840"/>
    </source>
</evidence>
<dbReference type="Pfam" id="PF13426">
    <property type="entry name" value="PAS_9"/>
    <property type="match status" value="2"/>
</dbReference>
<dbReference type="Gene3D" id="3.30.565.10">
    <property type="entry name" value="Histidine kinase-like ATPase, C-terminal domain"/>
    <property type="match status" value="1"/>
</dbReference>
<reference evidence="11 12" key="1">
    <citation type="submission" date="2016-12" db="EMBL/GenBank/DDBJ databases">
        <title>Domibacillus sp. SAB 38T whole genome sequencing.</title>
        <authorList>
            <person name="Verma A."/>
            <person name="Ojha A.K."/>
            <person name="Krishnamurthi S."/>
        </authorList>
    </citation>
    <scope>NUCLEOTIDE SEQUENCE [LARGE SCALE GENOMIC DNA]</scope>
    <source>
        <strain evidence="11 12">SAB 38</strain>
    </source>
</reference>
<dbReference type="RefSeq" id="WP_076763798.1">
    <property type="nucleotide sequence ID" value="NZ_MSFI01000005.1"/>
</dbReference>
<dbReference type="PROSITE" id="PS50109">
    <property type="entry name" value="HIS_KIN"/>
    <property type="match status" value="1"/>
</dbReference>
<dbReference type="GO" id="GO:0000155">
    <property type="term" value="F:phosphorelay sensor kinase activity"/>
    <property type="evidence" value="ECO:0007669"/>
    <property type="project" value="InterPro"/>
</dbReference>
<evidence type="ECO:0000256" key="5">
    <source>
        <dbReference type="ARBA" id="ARBA00022741"/>
    </source>
</evidence>
<proteinExistence type="predicted"/>
<dbReference type="InterPro" id="IPR000014">
    <property type="entry name" value="PAS"/>
</dbReference>
<keyword evidence="7" id="KW-0067">ATP-binding</keyword>
<keyword evidence="4" id="KW-0808">Transferase</keyword>
<dbReference type="InterPro" id="IPR000700">
    <property type="entry name" value="PAS-assoc_C"/>
</dbReference>
<evidence type="ECO:0000313" key="12">
    <source>
        <dbReference type="Proteomes" id="UP000188613"/>
    </source>
</evidence>